<protein>
    <recommendedName>
        <fullName evidence="4">HNH nuclease domain-containing protein</fullName>
    </recommendedName>
</protein>
<evidence type="ECO:0000313" key="3">
    <source>
        <dbReference type="Proteomes" id="UP001301350"/>
    </source>
</evidence>
<dbReference type="Proteomes" id="UP001301350">
    <property type="component" value="Unassembled WGS sequence"/>
</dbReference>
<feature type="region of interest" description="Disordered" evidence="1">
    <location>
        <begin position="161"/>
        <end position="205"/>
    </location>
</feature>
<feature type="compositionally biased region" description="Low complexity" evidence="1">
    <location>
        <begin position="161"/>
        <end position="175"/>
    </location>
</feature>
<keyword evidence="3" id="KW-1185">Reference proteome</keyword>
<comment type="caution">
    <text evidence="2">The sequence shown here is derived from an EMBL/GenBank/DDBJ whole genome shotgun (WGS) entry which is preliminary data.</text>
</comment>
<dbReference type="PANTHER" id="PTHR33427">
    <property type="entry name" value="HNH ENDONUCLEASE"/>
    <property type="match status" value="1"/>
</dbReference>
<reference evidence="2 3" key="1">
    <citation type="submission" date="2022-07" db="EMBL/GenBank/DDBJ databases">
        <title>Genome-wide signatures of adaptation to extreme environments.</title>
        <authorList>
            <person name="Cho C.H."/>
            <person name="Yoon H.S."/>
        </authorList>
    </citation>
    <scope>NUCLEOTIDE SEQUENCE [LARGE SCALE GENOMIC DNA]</scope>
    <source>
        <strain evidence="2 3">DBV 063 E5</strain>
    </source>
</reference>
<dbReference type="PANTHER" id="PTHR33427:SF1">
    <property type="entry name" value="F6A14.21 PROTEIN"/>
    <property type="match status" value="1"/>
</dbReference>
<accession>A0AAV9IXR1</accession>
<dbReference type="AlphaFoldDB" id="A0AAV9IXR1"/>
<proteinExistence type="predicted"/>
<sequence length="205" mass="22536">MASLQAPPALRRDRSRSFSHMDKNLCWRAASAAPDRHPRRWRKDKAGNIVCRALRGCSGPLCFEFDHVVPWSNGGRSEARNCAVVQTAVNRWKGNMPPESVTVADMKRESLRVGREFTAYDLDVIEMAIYGDILRPDGTRLTQLPAPAGATGMRLVEQKAPVKAASKPASGAAQGEPVVAPSKRDGQRRPSLPRISVHLPQCKTM</sequence>
<dbReference type="EMBL" id="JANCYW010000010">
    <property type="protein sequence ID" value="KAK4536890.1"/>
    <property type="molecule type" value="Genomic_DNA"/>
</dbReference>
<evidence type="ECO:0000256" key="1">
    <source>
        <dbReference type="SAM" id="MobiDB-lite"/>
    </source>
</evidence>
<dbReference type="Gene3D" id="1.10.30.50">
    <property type="match status" value="1"/>
</dbReference>
<evidence type="ECO:0008006" key="4">
    <source>
        <dbReference type="Google" id="ProtNLM"/>
    </source>
</evidence>
<name>A0AAV9IXR1_CYACA</name>
<evidence type="ECO:0000313" key="2">
    <source>
        <dbReference type="EMBL" id="KAK4536890.1"/>
    </source>
</evidence>
<gene>
    <name evidence="2" type="ORF">CDCA_CDCA10G2915</name>
</gene>
<organism evidence="2 3">
    <name type="scientific">Cyanidium caldarium</name>
    <name type="common">Red alga</name>
    <dbReference type="NCBI Taxonomy" id="2771"/>
    <lineage>
        <taxon>Eukaryota</taxon>
        <taxon>Rhodophyta</taxon>
        <taxon>Bangiophyceae</taxon>
        <taxon>Cyanidiales</taxon>
        <taxon>Cyanidiaceae</taxon>
        <taxon>Cyanidium</taxon>
    </lineage>
</organism>